<gene>
    <name evidence="1" type="ORF">GMARGA_LOCUS8427</name>
</gene>
<evidence type="ECO:0000313" key="1">
    <source>
        <dbReference type="EMBL" id="CAG8632805.1"/>
    </source>
</evidence>
<name>A0ABN7UNY7_GIGMA</name>
<reference evidence="1 2" key="1">
    <citation type="submission" date="2021-06" db="EMBL/GenBank/DDBJ databases">
        <authorList>
            <person name="Kallberg Y."/>
            <person name="Tangrot J."/>
            <person name="Rosling A."/>
        </authorList>
    </citation>
    <scope>NUCLEOTIDE SEQUENCE [LARGE SCALE GENOMIC DNA]</scope>
    <source>
        <strain evidence="1 2">120-4 pot B 10/14</strain>
    </source>
</reference>
<sequence>MSKQLNISFYYEKRIGTSKSKVKKKATKNYKSSEQNEVEPIPEISVNAVAQKSVANAIEIAKKKTFKELQTQVKANKNRIFKLKRNAKYSQNCTSSPTWVSVASVSHTETHEYPDTYYCFVFIKYAKQFASFFADISIIISQDDKTKIGLGVSAIS</sequence>
<protein>
    <submittedName>
        <fullName evidence="1">7651_t:CDS:1</fullName>
    </submittedName>
</protein>
<dbReference type="Proteomes" id="UP000789901">
    <property type="component" value="Unassembled WGS sequence"/>
</dbReference>
<comment type="caution">
    <text evidence="1">The sequence shown here is derived from an EMBL/GenBank/DDBJ whole genome shotgun (WGS) entry which is preliminary data.</text>
</comment>
<keyword evidence="2" id="KW-1185">Reference proteome</keyword>
<accession>A0ABN7UNY7</accession>
<proteinExistence type="predicted"/>
<evidence type="ECO:0000313" key="2">
    <source>
        <dbReference type="Proteomes" id="UP000789901"/>
    </source>
</evidence>
<organism evidence="1 2">
    <name type="scientific">Gigaspora margarita</name>
    <dbReference type="NCBI Taxonomy" id="4874"/>
    <lineage>
        <taxon>Eukaryota</taxon>
        <taxon>Fungi</taxon>
        <taxon>Fungi incertae sedis</taxon>
        <taxon>Mucoromycota</taxon>
        <taxon>Glomeromycotina</taxon>
        <taxon>Glomeromycetes</taxon>
        <taxon>Diversisporales</taxon>
        <taxon>Gigasporaceae</taxon>
        <taxon>Gigaspora</taxon>
    </lineage>
</organism>
<dbReference type="EMBL" id="CAJVQB010004329">
    <property type="protein sequence ID" value="CAG8632805.1"/>
    <property type="molecule type" value="Genomic_DNA"/>
</dbReference>